<dbReference type="KEGG" id="raq:Rahaq2_3364"/>
<gene>
    <name evidence="1" type="ordered locus">Rahaq2_3364</name>
</gene>
<evidence type="ECO:0000313" key="2">
    <source>
        <dbReference type="Proteomes" id="UP000009010"/>
    </source>
</evidence>
<sequence>MIARSAREENGCVAGKRRIFDEKFAADLYNPSHSVYDKPHRKLIYDPGFTGTDL</sequence>
<organism evidence="1 2">
    <name type="scientific">Rahnella aquatilis (strain ATCC 33071 / DSM 4594 / JCM 1683 / NBRC 105701 / NCIMB 13365 / CIP 78.65)</name>
    <dbReference type="NCBI Taxonomy" id="745277"/>
    <lineage>
        <taxon>Bacteria</taxon>
        <taxon>Pseudomonadati</taxon>
        <taxon>Pseudomonadota</taxon>
        <taxon>Gammaproteobacteria</taxon>
        <taxon>Enterobacterales</taxon>
        <taxon>Yersiniaceae</taxon>
        <taxon>Rahnella</taxon>
    </lineage>
</organism>
<reference evidence="2" key="2">
    <citation type="submission" date="2012-01" db="EMBL/GenBank/DDBJ databases">
        <title>Complete sequence of chromosome of Rahnella aquatilis CIP 78.65.</title>
        <authorList>
            <person name="Lucas S."/>
            <person name="Han J."/>
            <person name="Lapidus A."/>
            <person name="Cheng J.-F."/>
            <person name="Goodwin L."/>
            <person name="Pitluck S."/>
            <person name="Peters L."/>
            <person name="Ovchinnikova G."/>
            <person name="Held B."/>
            <person name="Detter J.C."/>
            <person name="Han C."/>
            <person name="Tapia R."/>
            <person name="Land M."/>
            <person name="Hauser L."/>
            <person name="Kyrpides N."/>
            <person name="Ivanova N."/>
            <person name="Pagani I."/>
            <person name="Sobecky P."/>
            <person name="Martinez R."/>
            <person name="Woyke T."/>
        </authorList>
    </citation>
    <scope>NUCLEOTIDE SEQUENCE [LARGE SCALE GENOMIC DNA]</scope>
    <source>
        <strain evidence="2">ATCC 33071 / DSM 4594 / JCM 1683 / NBRC 105701 / NCIMB 13365 / CIP 78.65</strain>
    </source>
</reference>
<dbReference type="AlphaFoldDB" id="H2IYV3"/>
<name>H2IYV3_RAHAC</name>
<keyword evidence="2" id="KW-1185">Reference proteome</keyword>
<protein>
    <submittedName>
        <fullName evidence="1">Uncharacterized protein</fullName>
    </submittedName>
</protein>
<dbReference type="STRING" id="745277.Rahaq2_3364"/>
<accession>H2IYV3</accession>
<reference evidence="1 2" key="1">
    <citation type="journal article" date="2012" name="J. Bacteriol.">
        <title>Complete Genome Sequence of Rahnella aquatilis CIP 78.65.</title>
        <authorList>
            <person name="Martinez R.J."/>
            <person name="Bruce D."/>
            <person name="Detter C."/>
            <person name="Goodwin L.A."/>
            <person name="Han J."/>
            <person name="Han C.S."/>
            <person name="Held B."/>
            <person name="Land M.L."/>
            <person name="Mikhailova N."/>
            <person name="Nolan M."/>
            <person name="Pennacchio L."/>
            <person name="Pitluck S."/>
            <person name="Tapia R."/>
            <person name="Woyke T."/>
            <person name="Sobecky P.A."/>
        </authorList>
    </citation>
    <scope>NUCLEOTIDE SEQUENCE [LARGE SCALE GENOMIC DNA]</scope>
    <source>
        <strain evidence="2">ATCC 33071 / DSM 4594 / JCM 1683 / NBRC 105701 / NCIMB 13365 / CIP 78.65</strain>
    </source>
</reference>
<evidence type="ECO:0000313" key="1">
    <source>
        <dbReference type="EMBL" id="AEX53168.1"/>
    </source>
</evidence>
<dbReference type="HOGENOM" id="CLU_3047189_0_0_6"/>
<dbReference type="Proteomes" id="UP000009010">
    <property type="component" value="Chromosome"/>
</dbReference>
<proteinExistence type="predicted"/>
<dbReference type="EMBL" id="CP003244">
    <property type="protein sequence ID" value="AEX53168.1"/>
    <property type="molecule type" value="Genomic_DNA"/>
</dbReference>